<gene>
    <name evidence="1" type="ORF">GLIP_2723</name>
</gene>
<keyword evidence="2" id="KW-1185">Reference proteome</keyword>
<name>K6YVS7_9ALTE</name>
<proteinExistence type="predicted"/>
<dbReference type="EMBL" id="BAEN01000051">
    <property type="protein sequence ID" value="GAC15345.1"/>
    <property type="molecule type" value="Genomic_DNA"/>
</dbReference>
<accession>K6YVS7</accession>
<organism evidence="1 2">
    <name type="scientific">Aliiglaciecola lipolytica E3</name>
    <dbReference type="NCBI Taxonomy" id="1127673"/>
    <lineage>
        <taxon>Bacteria</taxon>
        <taxon>Pseudomonadati</taxon>
        <taxon>Pseudomonadota</taxon>
        <taxon>Gammaproteobacteria</taxon>
        <taxon>Alteromonadales</taxon>
        <taxon>Alteromonadaceae</taxon>
        <taxon>Aliiglaciecola</taxon>
    </lineage>
</organism>
<dbReference type="Proteomes" id="UP000006334">
    <property type="component" value="Unassembled WGS sequence"/>
</dbReference>
<protein>
    <submittedName>
        <fullName evidence="1">Uncharacterized protein</fullName>
    </submittedName>
</protein>
<dbReference type="AlphaFoldDB" id="K6YVS7"/>
<sequence length="39" mass="4396">MIVEKIHELNYAGMDLPMVGFDILAGLKPHLQRGYRVGI</sequence>
<comment type="caution">
    <text evidence="1">The sequence shown here is derived from an EMBL/GenBank/DDBJ whole genome shotgun (WGS) entry which is preliminary data.</text>
</comment>
<evidence type="ECO:0000313" key="2">
    <source>
        <dbReference type="Proteomes" id="UP000006334"/>
    </source>
</evidence>
<reference evidence="1 2" key="1">
    <citation type="journal article" date="2017" name="Antonie Van Leeuwenhoek">
        <title>Rhizobium rhizosphaerae sp. nov., a novel species isolated from rice rhizosphere.</title>
        <authorList>
            <person name="Zhao J.J."/>
            <person name="Zhang J."/>
            <person name="Zhang R.J."/>
            <person name="Zhang C.W."/>
            <person name="Yin H.Q."/>
            <person name="Zhang X.X."/>
        </authorList>
    </citation>
    <scope>NUCLEOTIDE SEQUENCE [LARGE SCALE GENOMIC DNA]</scope>
    <source>
        <strain evidence="1 2">E3</strain>
    </source>
</reference>
<evidence type="ECO:0000313" key="1">
    <source>
        <dbReference type="EMBL" id="GAC15345.1"/>
    </source>
</evidence>